<accession>H5TEM7</accession>
<dbReference type="SMART" id="SM00487">
    <property type="entry name" value="DEXDc"/>
    <property type="match status" value="1"/>
</dbReference>
<dbReference type="Gene3D" id="1.10.10.10">
    <property type="entry name" value="Winged helix-like DNA-binding domain superfamily/Winged helix DNA-binding domain"/>
    <property type="match status" value="1"/>
</dbReference>
<dbReference type="GO" id="GO:0003677">
    <property type="term" value="F:DNA binding"/>
    <property type="evidence" value="ECO:0007669"/>
    <property type="project" value="UniProtKB-KW"/>
</dbReference>
<evidence type="ECO:0000256" key="6">
    <source>
        <dbReference type="ARBA" id="ARBA00022763"/>
    </source>
</evidence>
<dbReference type="EC" id="5.6.2.4" evidence="16"/>
<dbReference type="PROSITE" id="PS51192">
    <property type="entry name" value="HELICASE_ATP_BIND_1"/>
    <property type="match status" value="1"/>
</dbReference>
<keyword evidence="6" id="KW-0227">DNA damage</keyword>
<evidence type="ECO:0000256" key="11">
    <source>
        <dbReference type="ARBA" id="ARBA00023125"/>
    </source>
</evidence>
<dbReference type="InterPro" id="IPR032284">
    <property type="entry name" value="RecQ_Zn-bd"/>
</dbReference>
<evidence type="ECO:0000256" key="13">
    <source>
        <dbReference type="ARBA" id="ARBA00023204"/>
    </source>
</evidence>
<evidence type="ECO:0000256" key="10">
    <source>
        <dbReference type="ARBA" id="ARBA00022840"/>
    </source>
</evidence>
<dbReference type="InterPro" id="IPR014001">
    <property type="entry name" value="Helicase_ATP-bd"/>
</dbReference>
<proteinExistence type="inferred from homology"/>
<name>H5TEM7_9ALTE</name>
<dbReference type="GO" id="GO:0043590">
    <property type="term" value="C:bacterial nucleoid"/>
    <property type="evidence" value="ECO:0007669"/>
    <property type="project" value="TreeGrafter"/>
</dbReference>
<dbReference type="GO" id="GO:0009432">
    <property type="term" value="P:SOS response"/>
    <property type="evidence" value="ECO:0007669"/>
    <property type="project" value="UniProtKB-UniRule"/>
</dbReference>
<dbReference type="GO" id="GO:0046872">
    <property type="term" value="F:metal ion binding"/>
    <property type="evidence" value="ECO:0007669"/>
    <property type="project" value="UniProtKB-KW"/>
</dbReference>
<evidence type="ECO:0000313" key="20">
    <source>
        <dbReference type="EMBL" id="GAB56754.1"/>
    </source>
</evidence>
<evidence type="ECO:0000256" key="14">
    <source>
        <dbReference type="ARBA" id="ARBA00023235"/>
    </source>
</evidence>
<protein>
    <recommendedName>
        <fullName evidence="16">DNA helicase RecQ</fullName>
        <ecNumber evidence="16">5.6.2.4</ecNumber>
    </recommendedName>
</protein>
<evidence type="ECO:0000256" key="1">
    <source>
        <dbReference type="ARBA" id="ARBA00001946"/>
    </source>
</evidence>
<evidence type="ECO:0000256" key="12">
    <source>
        <dbReference type="ARBA" id="ARBA00023172"/>
    </source>
</evidence>
<dbReference type="InterPro" id="IPR027417">
    <property type="entry name" value="P-loop_NTPase"/>
</dbReference>
<dbReference type="SMART" id="SM00956">
    <property type="entry name" value="RQC"/>
    <property type="match status" value="1"/>
</dbReference>
<dbReference type="GO" id="GO:0005524">
    <property type="term" value="F:ATP binding"/>
    <property type="evidence" value="ECO:0007669"/>
    <property type="project" value="UniProtKB-KW"/>
</dbReference>
<evidence type="ECO:0000256" key="2">
    <source>
        <dbReference type="ARBA" id="ARBA00001947"/>
    </source>
</evidence>
<evidence type="ECO:0000256" key="4">
    <source>
        <dbReference type="ARBA" id="ARBA00022723"/>
    </source>
</evidence>
<evidence type="ECO:0000313" key="21">
    <source>
        <dbReference type="Proteomes" id="UP000053586"/>
    </source>
</evidence>
<evidence type="ECO:0000259" key="17">
    <source>
        <dbReference type="PROSITE" id="PS50967"/>
    </source>
</evidence>
<dbReference type="CDD" id="cd18794">
    <property type="entry name" value="SF2_C_RecQ"/>
    <property type="match status" value="1"/>
</dbReference>
<comment type="similarity">
    <text evidence="3">Belongs to the helicase family. RecQ subfamily.</text>
</comment>
<keyword evidence="11" id="KW-0238">DNA-binding</keyword>
<dbReference type="EMBL" id="BAET01000031">
    <property type="protein sequence ID" value="GAB56754.1"/>
    <property type="molecule type" value="Genomic_DNA"/>
</dbReference>
<dbReference type="Pfam" id="PF16124">
    <property type="entry name" value="RecQ_Zn_bind"/>
    <property type="match status" value="1"/>
</dbReference>
<evidence type="ECO:0000256" key="5">
    <source>
        <dbReference type="ARBA" id="ARBA00022741"/>
    </source>
</evidence>
<dbReference type="SMART" id="SM00341">
    <property type="entry name" value="HRDC"/>
    <property type="match status" value="1"/>
</dbReference>
<keyword evidence="8 20" id="KW-0347">Helicase</keyword>
<dbReference type="GO" id="GO:0006281">
    <property type="term" value="P:DNA repair"/>
    <property type="evidence" value="ECO:0007669"/>
    <property type="project" value="UniProtKB-KW"/>
</dbReference>
<dbReference type="NCBIfam" id="TIGR00614">
    <property type="entry name" value="recQ_fam"/>
    <property type="match status" value="1"/>
</dbReference>
<dbReference type="InterPro" id="IPR036390">
    <property type="entry name" value="WH_DNA-bd_sf"/>
</dbReference>
<dbReference type="AlphaFoldDB" id="H5TEM7"/>
<dbReference type="InterPro" id="IPR011545">
    <property type="entry name" value="DEAD/DEAH_box_helicase_dom"/>
</dbReference>
<dbReference type="FunFam" id="3.40.50.300:FF:000296">
    <property type="entry name" value="ATP-dependent DNA helicase RecQ"/>
    <property type="match status" value="1"/>
</dbReference>
<evidence type="ECO:0000256" key="7">
    <source>
        <dbReference type="ARBA" id="ARBA00022801"/>
    </source>
</evidence>
<dbReference type="GO" id="GO:0043138">
    <property type="term" value="F:3'-5' DNA helicase activity"/>
    <property type="evidence" value="ECO:0007669"/>
    <property type="project" value="UniProtKB-EC"/>
</dbReference>
<comment type="catalytic activity">
    <reaction evidence="15">
        <text>Couples ATP hydrolysis with the unwinding of duplex DNA by translocating in the 3'-5' direction.</text>
        <dbReference type="EC" id="5.6.2.4"/>
    </reaction>
</comment>
<dbReference type="FunFam" id="3.40.50.300:FF:000156">
    <property type="entry name" value="ATP-dependent DNA helicase recQ"/>
    <property type="match status" value="1"/>
</dbReference>
<dbReference type="STRING" id="56804.BAE46_04400"/>
<dbReference type="InterPro" id="IPR029491">
    <property type="entry name" value="Helicase_HTH"/>
</dbReference>
<dbReference type="InterPro" id="IPR018982">
    <property type="entry name" value="RQC_domain"/>
</dbReference>
<dbReference type="SUPFAM" id="SSF47819">
    <property type="entry name" value="HRDC-like"/>
    <property type="match status" value="1"/>
</dbReference>
<dbReference type="InterPro" id="IPR036388">
    <property type="entry name" value="WH-like_DNA-bd_sf"/>
</dbReference>
<dbReference type="GO" id="GO:0016787">
    <property type="term" value="F:hydrolase activity"/>
    <property type="evidence" value="ECO:0007669"/>
    <property type="project" value="UniProtKB-KW"/>
</dbReference>
<keyword evidence="13" id="KW-0234">DNA repair</keyword>
<dbReference type="Pfam" id="PF00570">
    <property type="entry name" value="HRDC"/>
    <property type="match status" value="1"/>
</dbReference>
<evidence type="ECO:0000256" key="3">
    <source>
        <dbReference type="ARBA" id="ARBA00005446"/>
    </source>
</evidence>
<keyword evidence="21" id="KW-1185">Reference proteome</keyword>
<dbReference type="PROSITE" id="PS50967">
    <property type="entry name" value="HRDC"/>
    <property type="match status" value="1"/>
</dbReference>
<dbReference type="InterPro" id="IPR006293">
    <property type="entry name" value="DNA_helicase_ATP-dep_RecQ_bac"/>
</dbReference>
<evidence type="ECO:0000256" key="8">
    <source>
        <dbReference type="ARBA" id="ARBA00022806"/>
    </source>
</evidence>
<comment type="caution">
    <text evidence="20">The sequence shown here is derived from an EMBL/GenBank/DDBJ whole genome shotgun (WGS) entry which is preliminary data.</text>
</comment>
<dbReference type="InterPro" id="IPR001650">
    <property type="entry name" value="Helicase_C-like"/>
</dbReference>
<dbReference type="PANTHER" id="PTHR13710:SF105">
    <property type="entry name" value="ATP-DEPENDENT DNA HELICASE Q1"/>
    <property type="match status" value="1"/>
</dbReference>
<gene>
    <name evidence="20" type="primary">recQ</name>
    <name evidence="20" type="ORF">GPUN_2639</name>
</gene>
<keyword evidence="9" id="KW-0862">Zinc</keyword>
<evidence type="ECO:0000256" key="9">
    <source>
        <dbReference type="ARBA" id="ARBA00022833"/>
    </source>
</evidence>
<dbReference type="Pfam" id="PF14493">
    <property type="entry name" value="HTH_40"/>
    <property type="match status" value="1"/>
</dbReference>
<keyword evidence="5" id="KW-0547">Nucleotide-binding</keyword>
<evidence type="ECO:0000256" key="16">
    <source>
        <dbReference type="NCBIfam" id="TIGR01389"/>
    </source>
</evidence>
<comment type="cofactor">
    <cofactor evidence="1">
        <name>Mg(2+)</name>
        <dbReference type="ChEBI" id="CHEBI:18420"/>
    </cofactor>
</comment>
<dbReference type="SMART" id="SM00490">
    <property type="entry name" value="HELICc"/>
    <property type="match status" value="1"/>
</dbReference>
<keyword evidence="14" id="KW-0413">Isomerase</keyword>
<keyword evidence="10" id="KW-0067">ATP-binding</keyword>
<dbReference type="Proteomes" id="UP000053586">
    <property type="component" value="Unassembled WGS sequence"/>
</dbReference>
<dbReference type="InterPro" id="IPR044876">
    <property type="entry name" value="HRDC_dom_sf"/>
</dbReference>
<evidence type="ECO:0000259" key="19">
    <source>
        <dbReference type="PROSITE" id="PS51194"/>
    </source>
</evidence>
<dbReference type="NCBIfam" id="TIGR01389">
    <property type="entry name" value="recQ"/>
    <property type="match status" value="1"/>
</dbReference>
<organism evidence="20 21">
    <name type="scientific">Glaciecola punicea ACAM 611</name>
    <dbReference type="NCBI Taxonomy" id="1121923"/>
    <lineage>
        <taxon>Bacteria</taxon>
        <taxon>Pseudomonadati</taxon>
        <taxon>Pseudomonadota</taxon>
        <taxon>Gammaproteobacteria</taxon>
        <taxon>Alteromonadales</taxon>
        <taxon>Alteromonadaceae</taxon>
        <taxon>Glaciecola</taxon>
    </lineage>
</organism>
<keyword evidence="12" id="KW-0233">DNA recombination</keyword>
<dbReference type="SUPFAM" id="SSF46785">
    <property type="entry name" value="Winged helix' DNA-binding domain"/>
    <property type="match status" value="1"/>
</dbReference>
<dbReference type="InterPro" id="IPR010997">
    <property type="entry name" value="HRDC-like_sf"/>
</dbReference>
<dbReference type="GO" id="GO:0006260">
    <property type="term" value="P:DNA replication"/>
    <property type="evidence" value="ECO:0007669"/>
    <property type="project" value="InterPro"/>
</dbReference>
<evidence type="ECO:0000259" key="18">
    <source>
        <dbReference type="PROSITE" id="PS51192"/>
    </source>
</evidence>
<sequence>MSNTKMSQVASAKKALKEVFGFDQFRASQQPIIENVLDGINTLAIMPTGGGKSLCYQLPGIVFDGLTLVISPLISLMQDQVRQLKELNVSACVLNSALSSQEYQHNLDSIVSGHTKLLFLAPETVLQSSIISVLKNVDVACIAIDEAHCISEWGHEFRPEYRQLHQLVEHFAKAVVIALTATATPRVREDIKRQLLISEDAEFMASFDRPNLYIEVAHKEKPYQQAKAFINKHPKQSGIIYCQSRSGVDELATKLQNDGYKALPYHAGLNSQKRSDYQHKFVYDDVDIIVATIAFGMGINKPDVRYVLHYDLPKNIEGYYQQIGRAGRDGLNADCLLLFGYGDTGKIRYFIDQMRDAQQKRLATMHLGHMLALAESQECRRIVLLQYFGETNISQDCQHCDNCLNEGKEASDLTVHAQKFLSCIHRTGQRFGASYIADVLRGSNAEKILQNQHNLLSTYNIGRELTKKQWMTLSRQLIAKGLIEQEEIYGGLRLTQLAGDVLKGKAPFLALLQQASAVGSAKTKATNLDALQLEPEQALVDALKRKRKQLADEGVVPPYAIFADRSLNEMAHFFPQSHDSLLKIHGVGQAKLDKYGAIFLTIIVEYCREHGKTEVSNDAKATSTTSPKKDGNVLASKTIEIVEQFMAGTSVLDLSQQHKVKTNTIYTHLYKYAQAGKKFMGDEALLAELSISKDSLIAGIAAFEKCGYERLKPVYDELAAVLSYDQLHMLRVLFVAQKSNSK</sequence>
<dbReference type="GO" id="GO:0009378">
    <property type="term" value="F:four-way junction helicase activity"/>
    <property type="evidence" value="ECO:0007669"/>
    <property type="project" value="TreeGrafter"/>
</dbReference>
<dbReference type="Gene3D" id="1.10.150.80">
    <property type="entry name" value="HRDC domain"/>
    <property type="match status" value="1"/>
</dbReference>
<dbReference type="InterPro" id="IPR004589">
    <property type="entry name" value="DNA_helicase_ATP-dep_RecQ"/>
</dbReference>
<reference evidence="20 21" key="1">
    <citation type="journal article" date="2012" name="J. Bacteriol.">
        <title>Genome sequence of proteorhodopsin-containing sea ice bacterium Glaciecola punicea ACAM 611T.</title>
        <authorList>
            <person name="Qin Q.-L."/>
            <person name="Xie B.-B."/>
            <person name="Shu Y.-L."/>
            <person name="Rong J.-C."/>
            <person name="Zhao D.-L."/>
            <person name="Zhang X.-Y."/>
            <person name="Chen X.-L."/>
            <person name="Zhou B.-C."/>
            <person name="Zhanga Y.-Z."/>
        </authorList>
    </citation>
    <scope>NUCLEOTIDE SEQUENCE [LARGE SCALE GENOMIC DNA]</scope>
    <source>
        <strain evidence="20 21">ACAM 611</strain>
    </source>
</reference>
<dbReference type="Pfam" id="PF00271">
    <property type="entry name" value="Helicase_C"/>
    <property type="match status" value="1"/>
</dbReference>
<dbReference type="PROSITE" id="PS51194">
    <property type="entry name" value="HELICASE_CTER"/>
    <property type="match status" value="1"/>
</dbReference>
<keyword evidence="7 20" id="KW-0378">Hydrolase</keyword>
<dbReference type="GO" id="GO:0006310">
    <property type="term" value="P:DNA recombination"/>
    <property type="evidence" value="ECO:0007669"/>
    <property type="project" value="UniProtKB-UniRule"/>
</dbReference>
<dbReference type="GO" id="GO:0005737">
    <property type="term" value="C:cytoplasm"/>
    <property type="evidence" value="ECO:0007669"/>
    <property type="project" value="TreeGrafter"/>
</dbReference>
<dbReference type="Pfam" id="PF09382">
    <property type="entry name" value="RQC"/>
    <property type="match status" value="1"/>
</dbReference>
<feature type="domain" description="Helicase ATP-binding" evidence="18">
    <location>
        <begin position="33"/>
        <end position="201"/>
    </location>
</feature>
<dbReference type="Pfam" id="PF00270">
    <property type="entry name" value="DEAD"/>
    <property type="match status" value="1"/>
</dbReference>
<dbReference type="InterPro" id="IPR002121">
    <property type="entry name" value="HRDC_dom"/>
</dbReference>
<evidence type="ECO:0000256" key="15">
    <source>
        <dbReference type="ARBA" id="ARBA00034617"/>
    </source>
</evidence>
<dbReference type="PANTHER" id="PTHR13710">
    <property type="entry name" value="DNA HELICASE RECQ FAMILY MEMBER"/>
    <property type="match status" value="1"/>
</dbReference>
<reference evidence="20 21" key="2">
    <citation type="journal article" date="2017" name="Antonie Van Leeuwenhoek">
        <title>Rhizobium rhizosphaerae sp. nov., a novel species isolated from rice rhizosphere.</title>
        <authorList>
            <person name="Zhao J.J."/>
            <person name="Zhang J."/>
            <person name="Zhang R.J."/>
            <person name="Zhang C.W."/>
            <person name="Yin H.Q."/>
            <person name="Zhang X.X."/>
        </authorList>
    </citation>
    <scope>NUCLEOTIDE SEQUENCE [LARGE SCALE GENOMIC DNA]</scope>
    <source>
        <strain evidence="20 21">ACAM 611</strain>
    </source>
</reference>
<comment type="cofactor">
    <cofactor evidence="2">
        <name>Zn(2+)</name>
        <dbReference type="ChEBI" id="CHEBI:29105"/>
    </cofactor>
</comment>
<feature type="domain" description="HRDC" evidence="17">
    <location>
        <begin position="533"/>
        <end position="613"/>
    </location>
</feature>
<dbReference type="CDD" id="cd17920">
    <property type="entry name" value="DEXHc_RecQ"/>
    <property type="match status" value="1"/>
</dbReference>
<dbReference type="GO" id="GO:0030894">
    <property type="term" value="C:replisome"/>
    <property type="evidence" value="ECO:0007669"/>
    <property type="project" value="TreeGrafter"/>
</dbReference>
<dbReference type="eggNOG" id="COG0514">
    <property type="taxonomic scope" value="Bacteria"/>
</dbReference>
<dbReference type="SUPFAM" id="SSF52540">
    <property type="entry name" value="P-loop containing nucleoside triphosphate hydrolases"/>
    <property type="match status" value="1"/>
</dbReference>
<keyword evidence="4" id="KW-0479">Metal-binding</keyword>
<feature type="domain" description="Helicase C-terminal" evidence="19">
    <location>
        <begin position="225"/>
        <end position="370"/>
    </location>
</feature>
<dbReference type="RefSeq" id="WP_006007246.1">
    <property type="nucleotide sequence ID" value="NZ_BAET01000031.1"/>
</dbReference>
<dbReference type="Gene3D" id="3.40.50.300">
    <property type="entry name" value="P-loop containing nucleotide triphosphate hydrolases"/>
    <property type="match status" value="2"/>
</dbReference>